<dbReference type="GO" id="GO:0005886">
    <property type="term" value="C:plasma membrane"/>
    <property type="evidence" value="ECO:0007669"/>
    <property type="project" value="UniProtKB-SubCell"/>
</dbReference>
<dbReference type="Gene3D" id="1.20.1070.10">
    <property type="entry name" value="Rhodopsin 7-helix transmembrane proteins"/>
    <property type="match status" value="1"/>
</dbReference>
<evidence type="ECO:0000256" key="6">
    <source>
        <dbReference type="ARBA" id="ARBA00023040"/>
    </source>
</evidence>
<feature type="transmembrane region" description="Helical" evidence="10">
    <location>
        <begin position="118"/>
        <end position="138"/>
    </location>
</feature>
<evidence type="ECO:0000256" key="7">
    <source>
        <dbReference type="ARBA" id="ARBA00023136"/>
    </source>
</evidence>
<dbReference type="SUPFAM" id="SSF81321">
    <property type="entry name" value="Family A G protein-coupled receptor-like"/>
    <property type="match status" value="1"/>
</dbReference>
<dbReference type="PANTHER" id="PTHR24228">
    <property type="entry name" value="B2 BRADYKININ RECEPTOR/ANGIOTENSIN II RECEPTOR"/>
    <property type="match status" value="1"/>
</dbReference>
<sequence length="191" mass="22200">MIDSLIRMIHNQSQCIDQWLRGCASILDIQNECVLNRIFLSSELRMRKHTVGQFGVASTGVHHINIRKEETKLLKARRNEWRITQMVLVIFLSYLACYLPITIVKVADKDVKYPGLHVMGYILLYFSSCVNPIIYVIMNSQYRQAYKTVLFCKKVRVRSHHNHSSFADKSKEGSNRTIVTQSPIILNNMRK</sequence>
<dbReference type="PANTHER" id="PTHR24228:SF63">
    <property type="entry name" value="G-PROTEIN COUPLED RECEPTOR MOODY"/>
    <property type="match status" value="1"/>
</dbReference>
<comment type="subcellular location">
    <subcellularLocation>
        <location evidence="1">Cell membrane</location>
        <topology evidence="1">Multi-pass membrane protein</topology>
    </subcellularLocation>
</comment>
<evidence type="ECO:0000259" key="11">
    <source>
        <dbReference type="PROSITE" id="PS50262"/>
    </source>
</evidence>
<keyword evidence="4 10" id="KW-0812">Transmembrane</keyword>
<reference evidence="12 13" key="1">
    <citation type="submission" date="2023-10" db="EMBL/GenBank/DDBJ databases">
        <title>Genomes of two closely related lineages of the louse Polyplax serrata with different host specificities.</title>
        <authorList>
            <person name="Martinu J."/>
            <person name="Tarabai H."/>
            <person name="Stefka J."/>
            <person name="Hypsa V."/>
        </authorList>
    </citation>
    <scope>NUCLEOTIDE SEQUENCE [LARGE SCALE GENOMIC DNA]</scope>
    <source>
        <strain evidence="12">HR10_N</strain>
    </source>
</reference>
<dbReference type="GO" id="GO:0004930">
    <property type="term" value="F:G protein-coupled receptor activity"/>
    <property type="evidence" value="ECO:0007669"/>
    <property type="project" value="UniProtKB-KW"/>
</dbReference>
<evidence type="ECO:0000313" key="12">
    <source>
        <dbReference type="EMBL" id="KAK6645390.1"/>
    </source>
</evidence>
<evidence type="ECO:0000256" key="9">
    <source>
        <dbReference type="ARBA" id="ARBA00023224"/>
    </source>
</evidence>
<feature type="transmembrane region" description="Helical" evidence="10">
    <location>
        <begin position="86"/>
        <end position="106"/>
    </location>
</feature>
<dbReference type="InterPro" id="IPR000276">
    <property type="entry name" value="GPCR_Rhodpsn"/>
</dbReference>
<evidence type="ECO:0000256" key="2">
    <source>
        <dbReference type="ARBA" id="ARBA00010663"/>
    </source>
</evidence>
<evidence type="ECO:0000256" key="4">
    <source>
        <dbReference type="ARBA" id="ARBA00022692"/>
    </source>
</evidence>
<keyword evidence="7 10" id="KW-0472">Membrane</keyword>
<name>A0AAN8SEP4_POLSC</name>
<organism evidence="12 13">
    <name type="scientific">Polyplax serrata</name>
    <name type="common">Common mouse louse</name>
    <dbReference type="NCBI Taxonomy" id="468196"/>
    <lineage>
        <taxon>Eukaryota</taxon>
        <taxon>Metazoa</taxon>
        <taxon>Ecdysozoa</taxon>
        <taxon>Arthropoda</taxon>
        <taxon>Hexapoda</taxon>
        <taxon>Insecta</taxon>
        <taxon>Pterygota</taxon>
        <taxon>Neoptera</taxon>
        <taxon>Paraneoptera</taxon>
        <taxon>Psocodea</taxon>
        <taxon>Troctomorpha</taxon>
        <taxon>Phthiraptera</taxon>
        <taxon>Anoplura</taxon>
        <taxon>Polyplacidae</taxon>
        <taxon>Polyplax</taxon>
    </lineage>
</organism>
<dbReference type="Proteomes" id="UP001372834">
    <property type="component" value="Unassembled WGS sequence"/>
</dbReference>
<proteinExistence type="inferred from homology"/>
<feature type="domain" description="G-protein coupled receptors family 1 profile" evidence="11">
    <location>
        <begin position="1"/>
        <end position="135"/>
    </location>
</feature>
<comment type="caution">
    <text evidence="12">The sequence shown here is derived from an EMBL/GenBank/DDBJ whole genome shotgun (WGS) entry which is preliminary data.</text>
</comment>
<keyword evidence="8" id="KW-0675">Receptor</keyword>
<dbReference type="AlphaFoldDB" id="A0AAN8SEP4"/>
<dbReference type="Pfam" id="PF00001">
    <property type="entry name" value="7tm_1"/>
    <property type="match status" value="1"/>
</dbReference>
<evidence type="ECO:0000256" key="8">
    <source>
        <dbReference type="ARBA" id="ARBA00023170"/>
    </source>
</evidence>
<dbReference type="PROSITE" id="PS50262">
    <property type="entry name" value="G_PROTEIN_RECEP_F1_2"/>
    <property type="match status" value="1"/>
</dbReference>
<evidence type="ECO:0000313" key="13">
    <source>
        <dbReference type="Proteomes" id="UP001372834"/>
    </source>
</evidence>
<dbReference type="InterPro" id="IPR017452">
    <property type="entry name" value="GPCR_Rhodpsn_7TM"/>
</dbReference>
<keyword evidence="6" id="KW-0297">G-protein coupled receptor</keyword>
<evidence type="ECO:0000256" key="3">
    <source>
        <dbReference type="ARBA" id="ARBA00022475"/>
    </source>
</evidence>
<evidence type="ECO:0000256" key="1">
    <source>
        <dbReference type="ARBA" id="ARBA00004651"/>
    </source>
</evidence>
<dbReference type="EMBL" id="JAWJWE010000001">
    <property type="protein sequence ID" value="KAK6645390.1"/>
    <property type="molecule type" value="Genomic_DNA"/>
</dbReference>
<keyword evidence="5 10" id="KW-1133">Transmembrane helix</keyword>
<comment type="similarity">
    <text evidence="2">Belongs to the G-protein coupled receptor 1 family.</text>
</comment>
<evidence type="ECO:0000256" key="10">
    <source>
        <dbReference type="SAM" id="Phobius"/>
    </source>
</evidence>
<keyword evidence="9" id="KW-0807">Transducer</keyword>
<protein>
    <recommendedName>
        <fullName evidence="11">G-protein coupled receptors family 1 profile domain-containing protein</fullName>
    </recommendedName>
</protein>
<dbReference type="PRINTS" id="PR00237">
    <property type="entry name" value="GPCRRHODOPSN"/>
</dbReference>
<gene>
    <name evidence="12" type="ORF">RUM43_001667</name>
</gene>
<evidence type="ECO:0000256" key="5">
    <source>
        <dbReference type="ARBA" id="ARBA00022989"/>
    </source>
</evidence>
<keyword evidence="3" id="KW-1003">Cell membrane</keyword>
<accession>A0AAN8SEP4</accession>